<keyword evidence="3" id="KW-1185">Reference proteome</keyword>
<dbReference type="InterPro" id="IPR011611">
    <property type="entry name" value="PfkB_dom"/>
</dbReference>
<reference evidence="2" key="1">
    <citation type="submission" date="2023-03" db="EMBL/GenBank/DDBJ databases">
        <title>Emydomyces testavorans Genome Sequence.</title>
        <authorList>
            <person name="Hoyer L."/>
        </authorList>
    </citation>
    <scope>NUCLEOTIDE SEQUENCE</scope>
    <source>
        <strain evidence="2">16-2883</strain>
    </source>
</reference>
<dbReference type="AlphaFoldDB" id="A0AAF0DDN4"/>
<dbReference type="Proteomes" id="UP001219355">
    <property type="component" value="Chromosome 1"/>
</dbReference>
<dbReference type="SUPFAM" id="SSF53613">
    <property type="entry name" value="Ribokinase-like"/>
    <property type="match status" value="1"/>
</dbReference>
<dbReference type="Gene3D" id="3.40.1190.20">
    <property type="match status" value="1"/>
</dbReference>
<feature type="domain" description="Carbohydrate kinase PfkB" evidence="1">
    <location>
        <begin position="59"/>
        <end position="159"/>
    </location>
</feature>
<proteinExistence type="predicted"/>
<dbReference type="PANTHER" id="PTHR47098:SF2">
    <property type="entry name" value="PROTEIN MAK32"/>
    <property type="match status" value="1"/>
</dbReference>
<protein>
    <recommendedName>
        <fullName evidence="1">Carbohydrate kinase PfkB domain-containing protein</fullName>
    </recommendedName>
</protein>
<dbReference type="Pfam" id="PF00294">
    <property type="entry name" value="PfkB"/>
    <property type="match status" value="1"/>
</dbReference>
<dbReference type="EMBL" id="CP120627">
    <property type="protein sequence ID" value="WEW55895.1"/>
    <property type="molecule type" value="Genomic_DNA"/>
</dbReference>
<name>A0AAF0DDN4_9EURO</name>
<dbReference type="InterPro" id="IPR029056">
    <property type="entry name" value="Ribokinase-like"/>
</dbReference>
<gene>
    <name evidence="2" type="ORF">PRK78_001330</name>
</gene>
<evidence type="ECO:0000259" key="1">
    <source>
        <dbReference type="Pfam" id="PF00294"/>
    </source>
</evidence>
<evidence type="ECO:0000313" key="3">
    <source>
        <dbReference type="Proteomes" id="UP001219355"/>
    </source>
</evidence>
<accession>A0AAF0DDN4</accession>
<sequence length="254" mass="28375">MICSSSRCCELIQGILERRSEALKKQGGTEPSIIHTRPIFVWEPVPDRCCEEELPNFYKAIRYVDVVSPNENELARLFGKTTWKKGNEQDQALAETIVKAGIGPESNGTLVIRAGKEGCYAFSRHGMLELPAFKYVNVVDPTGAGNTFLGALAQGLVSSERGPFNVVQEMLNTSEAWQNIRNAWKDEGKIPAALICAIVAASFAIEQIGVPRISFSSEGLEYWNGARYTERIRLYKKQFMEMYDTLSENRNPIS</sequence>
<evidence type="ECO:0000313" key="2">
    <source>
        <dbReference type="EMBL" id="WEW55895.1"/>
    </source>
</evidence>
<organism evidence="2 3">
    <name type="scientific">Emydomyces testavorans</name>
    <dbReference type="NCBI Taxonomy" id="2070801"/>
    <lineage>
        <taxon>Eukaryota</taxon>
        <taxon>Fungi</taxon>
        <taxon>Dikarya</taxon>
        <taxon>Ascomycota</taxon>
        <taxon>Pezizomycotina</taxon>
        <taxon>Eurotiomycetes</taxon>
        <taxon>Eurotiomycetidae</taxon>
        <taxon>Onygenales</taxon>
        <taxon>Nannizziopsiaceae</taxon>
        <taxon>Emydomyces</taxon>
    </lineage>
</organism>
<dbReference type="PANTHER" id="PTHR47098">
    <property type="entry name" value="PROTEIN MAK32"/>
    <property type="match status" value="1"/>
</dbReference>